<keyword evidence="2" id="KW-1185">Reference proteome</keyword>
<dbReference type="PANTHER" id="PTHR12697">
    <property type="entry name" value="PBS LYASE HEAT-LIKE PROTEIN"/>
    <property type="match status" value="1"/>
</dbReference>
<name>A0A2A4B7N9_9SPHN</name>
<dbReference type="InterPro" id="IPR011989">
    <property type="entry name" value="ARM-like"/>
</dbReference>
<dbReference type="RefSeq" id="WP_096342492.1">
    <property type="nucleotide sequence ID" value="NZ_NWMW01000001.1"/>
</dbReference>
<dbReference type="OrthoDB" id="7566040at2"/>
<dbReference type="SMART" id="SM00567">
    <property type="entry name" value="EZ_HEAT"/>
    <property type="match status" value="5"/>
</dbReference>
<gene>
    <name evidence="1" type="ORF">COC42_07280</name>
</gene>
<organism evidence="1 2">
    <name type="scientific">Sphingomonas spermidinifaciens</name>
    <dbReference type="NCBI Taxonomy" id="1141889"/>
    <lineage>
        <taxon>Bacteria</taxon>
        <taxon>Pseudomonadati</taxon>
        <taxon>Pseudomonadota</taxon>
        <taxon>Alphaproteobacteria</taxon>
        <taxon>Sphingomonadales</taxon>
        <taxon>Sphingomonadaceae</taxon>
        <taxon>Sphingomonas</taxon>
    </lineage>
</organism>
<evidence type="ECO:0000313" key="1">
    <source>
        <dbReference type="EMBL" id="PCD04097.1"/>
    </source>
</evidence>
<evidence type="ECO:0008006" key="3">
    <source>
        <dbReference type="Google" id="ProtNLM"/>
    </source>
</evidence>
<dbReference type="Gene3D" id="1.25.10.10">
    <property type="entry name" value="Leucine-rich Repeat Variant"/>
    <property type="match status" value="2"/>
</dbReference>
<dbReference type="EMBL" id="NWMW01000001">
    <property type="protein sequence ID" value="PCD04097.1"/>
    <property type="molecule type" value="Genomic_DNA"/>
</dbReference>
<dbReference type="Proteomes" id="UP000218366">
    <property type="component" value="Unassembled WGS sequence"/>
</dbReference>
<comment type="caution">
    <text evidence="1">The sequence shown here is derived from an EMBL/GenBank/DDBJ whole genome shotgun (WGS) entry which is preliminary data.</text>
</comment>
<evidence type="ECO:0000313" key="2">
    <source>
        <dbReference type="Proteomes" id="UP000218366"/>
    </source>
</evidence>
<dbReference type="Pfam" id="PF13646">
    <property type="entry name" value="HEAT_2"/>
    <property type="match status" value="1"/>
</dbReference>
<proteinExistence type="predicted"/>
<dbReference type="SUPFAM" id="SSF48371">
    <property type="entry name" value="ARM repeat"/>
    <property type="match status" value="2"/>
</dbReference>
<accession>A0A2A4B7N9</accession>
<dbReference type="InterPro" id="IPR016024">
    <property type="entry name" value="ARM-type_fold"/>
</dbReference>
<protein>
    <recommendedName>
        <fullName evidence="3">HEAT repeat domain-containing protein</fullName>
    </recommendedName>
</protein>
<dbReference type="PANTHER" id="PTHR12697:SF5">
    <property type="entry name" value="DEOXYHYPUSINE HYDROXYLASE"/>
    <property type="match status" value="1"/>
</dbReference>
<dbReference type="GO" id="GO:0016491">
    <property type="term" value="F:oxidoreductase activity"/>
    <property type="evidence" value="ECO:0007669"/>
    <property type="project" value="TreeGrafter"/>
</dbReference>
<reference evidence="1 2" key="1">
    <citation type="submission" date="2017-09" db="EMBL/GenBank/DDBJ databases">
        <title>Sphingomonas spermidinifaciens 9NM-10, whole genome shotgun sequence.</title>
        <authorList>
            <person name="Feng G."/>
            <person name="Zhu H."/>
        </authorList>
    </citation>
    <scope>NUCLEOTIDE SEQUENCE [LARGE SCALE GENOMIC DNA]</scope>
    <source>
        <strain evidence="1 2">9NM-10</strain>
    </source>
</reference>
<sequence length="323" mass="35805">MVVSIVFAVTSCTAMAALYVRRLIDERQQRHERADDIALSRELMAARTPEQVDTLRERFRSIDHERRTRVFSHLLQLVRGDDHDRLMRLADALGMPDGAIRRLRKGNAAQRVDAMRELERYPLPRAVEALERCLAQDRRHDVRLEAAAALARIGSVPAPGVLIDTLDLRRRPINRLHEAILRAGAPRHSAELIALSRDPATGRVRPLLVEALGWIGDFSVLAVLHDHAGDPDPAVRAAAARAARKLGHPGAGSWLIPLLLDPFDQVRIQAVRAAGQLGLTQAIPMLAALVENPSWWVRMRAVEALALLRGGQPSPEAPIGLRR</sequence>
<dbReference type="InterPro" id="IPR004155">
    <property type="entry name" value="PBS_lyase_HEAT"/>
</dbReference>
<dbReference type="AlphaFoldDB" id="A0A2A4B7N9"/>